<dbReference type="Proteomes" id="UP001152797">
    <property type="component" value="Unassembled WGS sequence"/>
</dbReference>
<dbReference type="AlphaFoldDB" id="A0A9P1M342"/>
<dbReference type="OrthoDB" id="447939at2759"/>
<evidence type="ECO:0000313" key="2">
    <source>
        <dbReference type="EMBL" id="CAL1171247.1"/>
    </source>
</evidence>
<name>A0A9P1M342_9DINO</name>
<evidence type="ECO:0000313" key="3">
    <source>
        <dbReference type="Proteomes" id="UP001152797"/>
    </source>
</evidence>
<reference evidence="1" key="1">
    <citation type="submission" date="2022-10" db="EMBL/GenBank/DDBJ databases">
        <authorList>
            <person name="Chen Y."/>
            <person name="Dougan E. K."/>
            <person name="Chan C."/>
            <person name="Rhodes N."/>
            <person name="Thang M."/>
        </authorList>
    </citation>
    <scope>NUCLEOTIDE SEQUENCE</scope>
</reference>
<dbReference type="EMBL" id="CAMXCT020006660">
    <property type="protein sequence ID" value="CAL1171247.1"/>
    <property type="molecule type" value="Genomic_DNA"/>
</dbReference>
<protein>
    <submittedName>
        <fullName evidence="1">Uncharacterized protein</fullName>
    </submittedName>
</protein>
<dbReference type="EMBL" id="CAMXCT030006660">
    <property type="protein sequence ID" value="CAL4805184.1"/>
    <property type="molecule type" value="Genomic_DNA"/>
</dbReference>
<comment type="caution">
    <text evidence="1">The sequence shown here is derived from an EMBL/GenBank/DDBJ whole genome shotgun (WGS) entry which is preliminary data.</text>
</comment>
<evidence type="ECO:0000313" key="1">
    <source>
        <dbReference type="EMBL" id="CAI4017872.1"/>
    </source>
</evidence>
<organism evidence="1">
    <name type="scientific">Cladocopium goreaui</name>
    <dbReference type="NCBI Taxonomy" id="2562237"/>
    <lineage>
        <taxon>Eukaryota</taxon>
        <taxon>Sar</taxon>
        <taxon>Alveolata</taxon>
        <taxon>Dinophyceae</taxon>
        <taxon>Suessiales</taxon>
        <taxon>Symbiodiniaceae</taxon>
        <taxon>Cladocopium</taxon>
    </lineage>
</organism>
<dbReference type="EMBL" id="CAMXCT010006660">
    <property type="protein sequence ID" value="CAI4017872.1"/>
    <property type="molecule type" value="Genomic_DNA"/>
</dbReference>
<accession>A0A9P1M342</accession>
<proteinExistence type="predicted"/>
<keyword evidence="3" id="KW-1185">Reference proteome</keyword>
<sequence>MAPMTAVRALGFTPRMFEALILGDDRHMEALPSEHIATIKRHVHGNHMAEHWCPVIVENELGQRWALHLDPLLVRQHRIKVRQELFDVQEKRARMLRRIKDIRATLPKAHPAESRACWEKELHEAEQRLSEECLVRQFPNGVKHVTVFLEISQQMVQLDLVCRHLKTELWPRLERAGAQSMTLSTLGTGSRARWRDLEVECSQEGRQLFEEFLDKVCQERPAAGGQGKAICMAKRLRKAIDADALLGRGAALFVLCSVPADAAECEQLLCRGQFTLQITGVLGASCEDPEICYERLIAAAAPGSALHLWFGEDYWKAFRAARRQQLESLSGDAQDSLASDGEVVSGEMLELRVLERLMRECYVDEQRCEEELKIMSQVLAKELCEAHDVKAVRQSPRGFAPAVAVSSSSLQLEPEIVPHSVGLGELADIAFSWTAMGVRRC</sequence>
<gene>
    <name evidence="1" type="ORF">C1SCF055_LOCUS42483</name>
</gene>
<reference evidence="2" key="2">
    <citation type="submission" date="2024-04" db="EMBL/GenBank/DDBJ databases">
        <authorList>
            <person name="Chen Y."/>
            <person name="Shah S."/>
            <person name="Dougan E. K."/>
            <person name="Thang M."/>
            <person name="Chan C."/>
        </authorList>
    </citation>
    <scope>NUCLEOTIDE SEQUENCE [LARGE SCALE GENOMIC DNA]</scope>
</reference>